<sequence length="429" mass="46478">MNAKWMIAGAGALVLAGALPWGVGYLTQQQWQQATKEVNSNQPFVRLETGDYQRGILGSEVIGTVSLINPDTGESRRFDFQADVTHGVTGSLMDFEPLGGWSSSGEDWFPDQEPQLTLETRLWGTAVFELEAPRMEMVDVDTGESLSTSGGLVRVEIRDAGSSADALLVWPALALTGPDINLRLSDLRVEQTMNHLTGEVWVGSGEMAVNSLSLNAAQELPVTLDRISVRSRSEAVDSGQRLDSRVAFEVEGVSLADDSYGPQRLVFALEDLEVEAWNALMTGFTDLQSAAMSSSGAGPEAFEQQMEAMQQVNEAVRDLAAAGFSLGFPELLVTTPEGQVTGSAEIRHPELTADEKAEMLMVMQRLTGDLNLSLPLALVEKYPELQLQLAPLIKQGLLVQQGNRLVMKADLQDLVLDVNGEEIPLPPLL</sequence>
<evidence type="ECO:0000313" key="1">
    <source>
        <dbReference type="EMBL" id="SFR47078.1"/>
    </source>
</evidence>
<dbReference type="EMBL" id="FOYV01000001">
    <property type="protein sequence ID" value="SFR47078.1"/>
    <property type="molecule type" value="Genomic_DNA"/>
</dbReference>
<evidence type="ECO:0000313" key="2">
    <source>
        <dbReference type="Proteomes" id="UP000199290"/>
    </source>
</evidence>
<reference evidence="2" key="1">
    <citation type="submission" date="2016-10" db="EMBL/GenBank/DDBJ databases">
        <authorList>
            <person name="Varghese N."/>
            <person name="Submissions S."/>
        </authorList>
    </citation>
    <scope>NUCLEOTIDE SEQUENCE [LARGE SCALE GENOMIC DNA]</scope>
    <source>
        <strain evidence="2">CGMCC 1.6294</strain>
    </source>
</reference>
<dbReference type="OrthoDB" id="6346050at2"/>
<dbReference type="RefSeq" id="WP_091988394.1">
    <property type="nucleotide sequence ID" value="NZ_FOYV01000001.1"/>
</dbReference>
<name>A0A1I6GY07_9GAMM</name>
<dbReference type="Proteomes" id="UP000199290">
    <property type="component" value="Unassembled WGS sequence"/>
</dbReference>
<proteinExistence type="predicted"/>
<accession>A0A1I6GY07</accession>
<protein>
    <submittedName>
        <fullName evidence="1">Uncharacterized conserved protein YdgA, DUF945 family</fullName>
    </submittedName>
</protein>
<dbReference type="STRING" id="375760.SAMN04488073_1757"/>
<dbReference type="Pfam" id="PF06097">
    <property type="entry name" value="DUF945"/>
    <property type="match status" value="1"/>
</dbReference>
<gene>
    <name evidence="1" type="ORF">SAMN04488073_1757</name>
</gene>
<dbReference type="InterPro" id="IPR010352">
    <property type="entry name" value="DUF945"/>
</dbReference>
<keyword evidence="2" id="KW-1185">Reference proteome</keyword>
<organism evidence="1 2">
    <name type="scientific">Marinobacter gudaonensis</name>
    <dbReference type="NCBI Taxonomy" id="375760"/>
    <lineage>
        <taxon>Bacteria</taxon>
        <taxon>Pseudomonadati</taxon>
        <taxon>Pseudomonadota</taxon>
        <taxon>Gammaproteobacteria</taxon>
        <taxon>Pseudomonadales</taxon>
        <taxon>Marinobacteraceae</taxon>
        <taxon>Marinobacter</taxon>
    </lineage>
</organism>
<dbReference type="AlphaFoldDB" id="A0A1I6GY07"/>